<dbReference type="EMBL" id="CP013068">
    <property type="protein sequence ID" value="ALV25882.1"/>
    <property type="molecule type" value="Genomic_DNA"/>
</dbReference>
<evidence type="ECO:0000256" key="1">
    <source>
        <dbReference type="ARBA" id="ARBA00009981"/>
    </source>
</evidence>
<dbReference type="STRING" id="121719.APZ00_01310"/>
<proteinExistence type="inferred from homology"/>
<dbReference type="Pfam" id="PF02604">
    <property type="entry name" value="PhdYeFM_antitox"/>
    <property type="match status" value="1"/>
</dbReference>
<evidence type="ECO:0000313" key="3">
    <source>
        <dbReference type="EMBL" id="ALV25882.1"/>
    </source>
</evidence>
<organism evidence="3 4">
    <name type="scientific">Pannonibacter phragmitetus</name>
    <dbReference type="NCBI Taxonomy" id="121719"/>
    <lineage>
        <taxon>Bacteria</taxon>
        <taxon>Pseudomonadati</taxon>
        <taxon>Pseudomonadota</taxon>
        <taxon>Alphaproteobacteria</taxon>
        <taxon>Hyphomicrobiales</taxon>
        <taxon>Stappiaceae</taxon>
        <taxon>Pannonibacter</taxon>
    </lineage>
</organism>
<dbReference type="InterPro" id="IPR006442">
    <property type="entry name" value="Antitoxin_Phd/YefM"/>
</dbReference>
<sequence>MRTFSATELANKTGDVLAAAAQEPVAIQRHGKPRFVMLSAEEYERLTSPHGTRRAVHVSALTDSEASDLLTALADSMKDD</sequence>
<accession>A0A0U2VZV7</accession>
<dbReference type="Gene3D" id="3.40.1620.10">
    <property type="entry name" value="YefM-like domain"/>
    <property type="match status" value="1"/>
</dbReference>
<keyword evidence="4" id="KW-1185">Reference proteome</keyword>
<comment type="function">
    <text evidence="2">Antitoxin component of a type II toxin-antitoxin (TA) system.</text>
</comment>
<dbReference type="AlphaFoldDB" id="A0A0U2VZV7"/>
<name>A0A0U2VZV7_9HYPH</name>
<dbReference type="SUPFAM" id="SSF143120">
    <property type="entry name" value="YefM-like"/>
    <property type="match status" value="1"/>
</dbReference>
<dbReference type="KEGG" id="pphr:APZ00_01310"/>
<reference evidence="3 4" key="1">
    <citation type="submission" date="2015-10" db="EMBL/GenBank/DDBJ databases">
        <title>The world's first case of liver abscess caused by Pannonibacter phragmitetus.</title>
        <authorList>
            <person name="Ming D."/>
            <person name="Wang M."/>
            <person name="Zhou Y."/>
            <person name="Jiang T."/>
            <person name="Hu S."/>
        </authorList>
    </citation>
    <scope>NUCLEOTIDE SEQUENCE [LARGE SCALE GENOMIC DNA]</scope>
    <source>
        <strain evidence="3 4">31801</strain>
    </source>
</reference>
<protein>
    <recommendedName>
        <fullName evidence="2">Antitoxin</fullName>
    </recommendedName>
</protein>
<evidence type="ECO:0000256" key="2">
    <source>
        <dbReference type="RuleBase" id="RU362080"/>
    </source>
</evidence>
<evidence type="ECO:0000313" key="4">
    <source>
        <dbReference type="Proteomes" id="UP000064921"/>
    </source>
</evidence>
<dbReference type="NCBIfam" id="TIGR01552">
    <property type="entry name" value="phd_fam"/>
    <property type="match status" value="1"/>
</dbReference>
<dbReference type="RefSeq" id="WP_058897849.1">
    <property type="nucleotide sequence ID" value="NZ_CP013068.1"/>
</dbReference>
<comment type="similarity">
    <text evidence="1 2">Belongs to the phD/YefM antitoxin family.</text>
</comment>
<dbReference type="eggNOG" id="COG2161">
    <property type="taxonomic scope" value="Bacteria"/>
</dbReference>
<dbReference type="InterPro" id="IPR036165">
    <property type="entry name" value="YefM-like_sf"/>
</dbReference>
<dbReference type="Proteomes" id="UP000064921">
    <property type="component" value="Chromosome"/>
</dbReference>
<gene>
    <name evidence="3" type="ORF">APZ00_01310</name>
</gene>